<protein>
    <submittedName>
        <fullName evidence="1">Uncharacterized protein</fullName>
    </submittedName>
</protein>
<dbReference type="EMBL" id="JAATIZ010000001">
    <property type="protein sequence ID" value="NJB64350.1"/>
    <property type="molecule type" value="Genomic_DNA"/>
</dbReference>
<evidence type="ECO:0000313" key="1">
    <source>
        <dbReference type="EMBL" id="NJB64350.1"/>
    </source>
</evidence>
<dbReference type="Proteomes" id="UP000783934">
    <property type="component" value="Unassembled WGS sequence"/>
</dbReference>
<sequence length="90" mass="9895">MANEISFKCDGCDEALTVEYEELDVQQVGSDERQMGVEITYAGEAEIECSQCEHPNTVKYECTEYPIGSPNFDETVINGEKVSPGFGSCV</sequence>
<evidence type="ECO:0000313" key="2">
    <source>
        <dbReference type="Proteomes" id="UP000783934"/>
    </source>
</evidence>
<proteinExistence type="predicted"/>
<organism evidence="1 2">
    <name type="scientific">Paenalcaligenes hominis</name>
    <dbReference type="NCBI Taxonomy" id="643674"/>
    <lineage>
        <taxon>Bacteria</taxon>
        <taxon>Pseudomonadati</taxon>
        <taxon>Pseudomonadota</taxon>
        <taxon>Betaproteobacteria</taxon>
        <taxon>Burkholderiales</taxon>
        <taxon>Alcaligenaceae</taxon>
        <taxon>Paenalcaligenes</taxon>
    </lineage>
</organism>
<reference evidence="1 2" key="1">
    <citation type="submission" date="2020-03" db="EMBL/GenBank/DDBJ databases">
        <title>Genomic Encyclopedia of Type Strains, Phase IV (KMG-IV): sequencing the most valuable type-strain genomes for metagenomic binning, comparative biology and taxonomic classification.</title>
        <authorList>
            <person name="Goeker M."/>
        </authorList>
    </citation>
    <scope>NUCLEOTIDE SEQUENCE [LARGE SCALE GENOMIC DNA]</scope>
    <source>
        <strain evidence="1 2">DSM 26613</strain>
    </source>
</reference>
<keyword evidence="2" id="KW-1185">Reference proteome</keyword>
<comment type="caution">
    <text evidence="1">The sequence shown here is derived from an EMBL/GenBank/DDBJ whole genome shotgun (WGS) entry which is preliminary data.</text>
</comment>
<gene>
    <name evidence="1" type="ORF">GGR41_000571</name>
</gene>
<name>A0ABX0WPZ1_9BURK</name>
<accession>A0ABX0WPZ1</accession>
<dbReference type="RefSeq" id="WP_167660551.1">
    <property type="nucleotide sequence ID" value="NZ_BMCQ01000004.1"/>
</dbReference>